<comment type="caution">
    <text evidence="1">The sequence shown here is derived from an EMBL/GenBank/DDBJ whole genome shotgun (WGS) entry which is preliminary data.</text>
</comment>
<accession>A0ACC0WFD6</accession>
<dbReference type="Proteomes" id="UP001163321">
    <property type="component" value="Chromosome 2"/>
</dbReference>
<proteinExistence type="predicted"/>
<evidence type="ECO:0000313" key="1">
    <source>
        <dbReference type="EMBL" id="KAI9916431.1"/>
    </source>
</evidence>
<organism evidence="1 2">
    <name type="scientific">Peronosclerospora sorghi</name>
    <dbReference type="NCBI Taxonomy" id="230839"/>
    <lineage>
        <taxon>Eukaryota</taxon>
        <taxon>Sar</taxon>
        <taxon>Stramenopiles</taxon>
        <taxon>Oomycota</taxon>
        <taxon>Peronosporomycetes</taxon>
        <taxon>Peronosporales</taxon>
        <taxon>Peronosporaceae</taxon>
        <taxon>Peronosclerospora</taxon>
    </lineage>
</organism>
<protein>
    <submittedName>
        <fullName evidence="1">Uncharacterized protein</fullName>
    </submittedName>
</protein>
<name>A0ACC0WFD6_9STRA</name>
<dbReference type="EMBL" id="CM047581">
    <property type="protein sequence ID" value="KAI9916431.1"/>
    <property type="molecule type" value="Genomic_DNA"/>
</dbReference>
<sequence>MERSWSLAALPSANTLEISYDEGTTVLRLGHDTPVVSMDAGGSGKLIWTTNNEVHTASVKGVVAEMGLQDGEKSPLVSRDLGSCEVCPQKVQHNSNGRYVVVCGDGEYIIYTAHHLRNKAFGAALDFCWSPTGTGDFVVRESISKITLFRNFKEVKSEKPLKGNDAIAMFDWEELRLIRKIDVIVKNVFWSENASLVVLARESSFFVLRYNKEVVAQAFIAGTNFPEEGVDGAFDLLHEISEKVGTGTWVGDCFLYTNAGGRLNYYVGGEVMTIAHLEQKCIYLAISLGKIWSY</sequence>
<reference evidence="1 2" key="1">
    <citation type="journal article" date="2022" name="bioRxiv">
        <title>The genome of the oomycete Peronosclerospora sorghi, a cosmopolitan pathogen of maize and sorghum, is inflated with dispersed pseudogenes.</title>
        <authorList>
            <person name="Fletcher K."/>
            <person name="Martin F."/>
            <person name="Isakeit T."/>
            <person name="Cavanaugh K."/>
            <person name="Magill C."/>
            <person name="Michelmore R."/>
        </authorList>
    </citation>
    <scope>NUCLEOTIDE SEQUENCE [LARGE SCALE GENOMIC DNA]</scope>
    <source>
        <strain evidence="1">P6</strain>
    </source>
</reference>
<gene>
    <name evidence="1" type="ORF">PsorP6_016949</name>
</gene>
<keyword evidence="2" id="KW-1185">Reference proteome</keyword>
<evidence type="ECO:0000313" key="2">
    <source>
        <dbReference type="Proteomes" id="UP001163321"/>
    </source>
</evidence>